<proteinExistence type="predicted"/>
<dbReference type="AlphaFoldDB" id="A0A448SD87"/>
<evidence type="ECO:0000313" key="2">
    <source>
        <dbReference type="Proteomes" id="UP000270487"/>
    </source>
</evidence>
<dbReference type="EMBL" id="LR134492">
    <property type="protein sequence ID" value="VEI65672.1"/>
    <property type="molecule type" value="Genomic_DNA"/>
</dbReference>
<name>A0A448SD87_SERFO</name>
<organism evidence="1 2">
    <name type="scientific">Serratia fonticola</name>
    <dbReference type="NCBI Taxonomy" id="47917"/>
    <lineage>
        <taxon>Bacteria</taxon>
        <taxon>Pseudomonadati</taxon>
        <taxon>Pseudomonadota</taxon>
        <taxon>Gammaproteobacteria</taxon>
        <taxon>Enterobacterales</taxon>
        <taxon>Yersiniaceae</taxon>
        <taxon>Serratia</taxon>
    </lineage>
</organism>
<gene>
    <name evidence="1" type="ORF">NCTC13193_01377</name>
</gene>
<reference evidence="1 2" key="1">
    <citation type="submission" date="2018-12" db="EMBL/GenBank/DDBJ databases">
        <authorList>
            <consortium name="Pathogen Informatics"/>
        </authorList>
    </citation>
    <scope>NUCLEOTIDE SEQUENCE [LARGE SCALE GENOMIC DNA]</scope>
    <source>
        <strain evidence="1 2">NCTC13193</strain>
    </source>
</reference>
<protein>
    <submittedName>
        <fullName evidence="1">Uncharacterized protein</fullName>
    </submittedName>
</protein>
<dbReference type="Proteomes" id="UP000270487">
    <property type="component" value="Chromosome"/>
</dbReference>
<sequence>MIQPDIQMLVTLSRCSEVDTLSVKQLRKVVGNQLSDLVPALTSGLSFYSENARYVEGSLEIIEINCIGNSEYSMSYRYQWSIFNACLDISGDEYINDSVTFTLMEKGLVFEVIDNSRPSTADEL</sequence>
<accession>A0A448SD87</accession>
<evidence type="ECO:0000313" key="1">
    <source>
        <dbReference type="EMBL" id="VEI65672.1"/>
    </source>
</evidence>